<dbReference type="EMBL" id="AMEZ01000012">
    <property type="protein sequence ID" value="EKY29265.1"/>
    <property type="molecule type" value="Genomic_DNA"/>
</dbReference>
<reference evidence="1 2" key="1">
    <citation type="submission" date="2012-05" db="EMBL/GenBank/DDBJ databases">
        <authorList>
            <person name="Weinstock G."/>
            <person name="Sodergren E."/>
            <person name="Lobos E.A."/>
            <person name="Fulton L."/>
            <person name="Fulton R."/>
            <person name="Courtney L."/>
            <person name="Fronick C."/>
            <person name="O'Laughlin M."/>
            <person name="Godfrey J."/>
            <person name="Wilson R.M."/>
            <person name="Miner T."/>
            <person name="Farmer C."/>
            <person name="Delehaunty K."/>
            <person name="Cordes M."/>
            <person name="Minx P."/>
            <person name="Tomlinson C."/>
            <person name="Chen J."/>
            <person name="Wollam A."/>
            <person name="Pepin K.H."/>
            <person name="Bhonagiri V."/>
            <person name="Zhang X."/>
            <person name="Suruliraj S."/>
            <person name="Warren W."/>
            <person name="Mitreva M."/>
            <person name="Mardis E.R."/>
            <person name="Wilson R.K."/>
        </authorList>
    </citation>
    <scope>NUCLEOTIDE SEQUENCE [LARGE SCALE GENOMIC DNA]</scope>
    <source>
        <strain evidence="1 2">DSM 1785</strain>
    </source>
</reference>
<proteinExistence type="predicted"/>
<evidence type="ECO:0000313" key="1">
    <source>
        <dbReference type="EMBL" id="EKY29265.1"/>
    </source>
</evidence>
<organism evidence="1 2">
    <name type="scientific">Clostridium celatum DSM 1785</name>
    <dbReference type="NCBI Taxonomy" id="545697"/>
    <lineage>
        <taxon>Bacteria</taxon>
        <taxon>Bacillati</taxon>
        <taxon>Bacillota</taxon>
        <taxon>Clostridia</taxon>
        <taxon>Eubacteriales</taxon>
        <taxon>Clostridiaceae</taxon>
        <taxon>Clostridium</taxon>
    </lineage>
</organism>
<keyword evidence="2" id="KW-1185">Reference proteome</keyword>
<name>L1QNI6_9CLOT</name>
<gene>
    <name evidence="1" type="ORF">HMPREF0216_00319</name>
</gene>
<comment type="caution">
    <text evidence="1">The sequence shown here is derived from an EMBL/GenBank/DDBJ whole genome shotgun (WGS) entry which is preliminary data.</text>
</comment>
<accession>L1QNI6</accession>
<evidence type="ECO:0000313" key="2">
    <source>
        <dbReference type="Proteomes" id="UP000010420"/>
    </source>
</evidence>
<dbReference type="Proteomes" id="UP000010420">
    <property type="component" value="Unassembled WGS sequence"/>
</dbReference>
<dbReference type="STRING" id="545697.HMPREF0216_00319"/>
<protein>
    <submittedName>
        <fullName evidence="1">Uncharacterized protein</fullName>
    </submittedName>
</protein>
<dbReference type="AlphaFoldDB" id="L1QNI6"/>
<dbReference type="HOGENOM" id="CLU_3214412_0_0_9"/>
<sequence>MKNALLEVITQKVIEEIKSNNFNSIKNKLGLAFLQDIFIFLRSI</sequence>